<evidence type="ECO:0000313" key="3">
    <source>
        <dbReference type="Proteomes" id="UP000306628"/>
    </source>
</evidence>
<name>A0A5S4H3V1_9ACTN</name>
<evidence type="ECO:0000256" key="1">
    <source>
        <dbReference type="SAM" id="MobiDB-lite"/>
    </source>
</evidence>
<feature type="region of interest" description="Disordered" evidence="1">
    <location>
        <begin position="66"/>
        <end position="109"/>
    </location>
</feature>
<dbReference type="RefSeq" id="WP_138687638.1">
    <property type="nucleotide sequence ID" value="NZ_JBHSAZ010000112.1"/>
</dbReference>
<dbReference type="EMBL" id="VCKX01000002">
    <property type="protein sequence ID" value="TMR39612.1"/>
    <property type="molecule type" value="Genomic_DNA"/>
</dbReference>
<evidence type="ECO:0000313" key="2">
    <source>
        <dbReference type="EMBL" id="TMR39612.1"/>
    </source>
</evidence>
<comment type="caution">
    <text evidence="2">The sequence shown here is derived from an EMBL/GenBank/DDBJ whole genome shotgun (WGS) entry which is preliminary data.</text>
</comment>
<dbReference type="OrthoDB" id="3541085at2"/>
<sequence>MISDRRLQLGSLRCTSSRATSGSAHTSHPDAVYVCPLPLLVFKWQRHQWTEIERIGRVVTEQCDRCPKRRTRLRGPESDSPAPGSLDTKETLRAAPRPPQTRGGAKQSLLCSRAQIMTADDLWTIDNQNADDLE</sequence>
<reference evidence="2 3" key="1">
    <citation type="submission" date="2019-05" db="EMBL/GenBank/DDBJ databases">
        <title>Draft genome sequence of Nonomuraea zeae DSM 100528.</title>
        <authorList>
            <person name="Saricaoglu S."/>
            <person name="Isik K."/>
        </authorList>
    </citation>
    <scope>NUCLEOTIDE SEQUENCE [LARGE SCALE GENOMIC DNA]</scope>
    <source>
        <strain evidence="2 3">DSM 100528</strain>
    </source>
</reference>
<gene>
    <name evidence="2" type="ORF">ETD85_00950</name>
</gene>
<keyword evidence="3" id="KW-1185">Reference proteome</keyword>
<organism evidence="2 3">
    <name type="scientific">Nonomuraea zeae</name>
    <dbReference type="NCBI Taxonomy" id="1642303"/>
    <lineage>
        <taxon>Bacteria</taxon>
        <taxon>Bacillati</taxon>
        <taxon>Actinomycetota</taxon>
        <taxon>Actinomycetes</taxon>
        <taxon>Streptosporangiales</taxon>
        <taxon>Streptosporangiaceae</taxon>
        <taxon>Nonomuraea</taxon>
    </lineage>
</organism>
<proteinExistence type="predicted"/>
<accession>A0A5S4H3V1</accession>
<protein>
    <submittedName>
        <fullName evidence="2">Uncharacterized protein</fullName>
    </submittedName>
</protein>
<dbReference type="AlphaFoldDB" id="A0A5S4H3V1"/>
<dbReference type="Proteomes" id="UP000306628">
    <property type="component" value="Unassembled WGS sequence"/>
</dbReference>